<dbReference type="PATRIC" id="fig|1286094.4.peg.5389"/>
<dbReference type="EMBL" id="AOPZ01000311">
    <property type="protein sequence ID" value="EPH41454.1"/>
    <property type="molecule type" value="Genomic_DNA"/>
</dbReference>
<protein>
    <submittedName>
        <fullName evidence="3">Uncharacterized protein</fullName>
    </submittedName>
</protein>
<keyword evidence="2" id="KW-1133">Transmembrane helix</keyword>
<evidence type="ECO:0000256" key="1">
    <source>
        <dbReference type="SAM" id="MobiDB-lite"/>
    </source>
</evidence>
<keyword evidence="2" id="KW-0812">Transmembrane</keyword>
<dbReference type="Proteomes" id="UP000014629">
    <property type="component" value="Unassembled WGS sequence"/>
</dbReference>
<organism evidence="3 4">
    <name type="scientific">Streptomyces aurantiacus JA 4570</name>
    <dbReference type="NCBI Taxonomy" id="1286094"/>
    <lineage>
        <taxon>Bacteria</taxon>
        <taxon>Bacillati</taxon>
        <taxon>Actinomycetota</taxon>
        <taxon>Actinomycetes</taxon>
        <taxon>Kitasatosporales</taxon>
        <taxon>Streptomycetaceae</taxon>
        <taxon>Streptomyces</taxon>
        <taxon>Streptomyces aurantiacus group</taxon>
    </lineage>
</organism>
<evidence type="ECO:0000256" key="2">
    <source>
        <dbReference type="SAM" id="Phobius"/>
    </source>
</evidence>
<name>S3ZFN5_9ACTN</name>
<gene>
    <name evidence="3" type="ORF">STRAU_5458</name>
</gene>
<evidence type="ECO:0000313" key="4">
    <source>
        <dbReference type="Proteomes" id="UP000014629"/>
    </source>
</evidence>
<dbReference type="AlphaFoldDB" id="S3ZFN5"/>
<keyword evidence="2" id="KW-0472">Membrane</keyword>
<accession>S3ZFN5</accession>
<feature type="region of interest" description="Disordered" evidence="1">
    <location>
        <begin position="1"/>
        <end position="27"/>
    </location>
</feature>
<keyword evidence="4" id="KW-1185">Reference proteome</keyword>
<feature type="transmembrane region" description="Helical" evidence="2">
    <location>
        <begin position="33"/>
        <end position="53"/>
    </location>
</feature>
<proteinExistence type="predicted"/>
<dbReference type="RefSeq" id="WP_016643579.1">
    <property type="nucleotide sequence ID" value="NZ_AOPZ01000311.1"/>
</dbReference>
<reference evidence="3 4" key="1">
    <citation type="submission" date="2013-02" db="EMBL/GenBank/DDBJ databases">
        <title>Draft Genome Sequence of Streptomyces aurantiacus, Which Produces Setomimycin.</title>
        <authorList>
            <person name="Gruening B.A."/>
            <person name="Praeg A."/>
            <person name="Erxleben A."/>
            <person name="Guenther S."/>
            <person name="Mueller M."/>
        </authorList>
    </citation>
    <scope>NUCLEOTIDE SEQUENCE [LARGE SCALE GENOMIC DNA]</scope>
    <source>
        <strain evidence="3 4">JA 4570</strain>
    </source>
</reference>
<sequence length="57" mass="6114">MHNPSPRPPATTLKPPASRPPAGRRRRSAMAHILRGACYGLGTGLIGLAFVLLERLL</sequence>
<comment type="caution">
    <text evidence="3">The sequence shown here is derived from an EMBL/GenBank/DDBJ whole genome shotgun (WGS) entry which is preliminary data.</text>
</comment>
<evidence type="ECO:0000313" key="3">
    <source>
        <dbReference type="EMBL" id="EPH41454.1"/>
    </source>
</evidence>